<organism evidence="1 2">
    <name type="scientific">Dioscorea zingiberensis</name>
    <dbReference type="NCBI Taxonomy" id="325984"/>
    <lineage>
        <taxon>Eukaryota</taxon>
        <taxon>Viridiplantae</taxon>
        <taxon>Streptophyta</taxon>
        <taxon>Embryophyta</taxon>
        <taxon>Tracheophyta</taxon>
        <taxon>Spermatophyta</taxon>
        <taxon>Magnoliopsida</taxon>
        <taxon>Liliopsida</taxon>
        <taxon>Dioscoreales</taxon>
        <taxon>Dioscoreaceae</taxon>
        <taxon>Dioscorea</taxon>
    </lineage>
</organism>
<dbReference type="GO" id="GO:0009644">
    <property type="term" value="P:response to high light intensity"/>
    <property type="evidence" value="ECO:0007669"/>
    <property type="project" value="InterPro"/>
</dbReference>
<accession>A0A9D5H6I8</accession>
<protein>
    <submittedName>
        <fullName evidence="1">Uncharacterized protein</fullName>
    </submittedName>
</protein>
<dbReference type="OrthoDB" id="26525at2759"/>
<dbReference type="GO" id="GO:0009055">
    <property type="term" value="F:electron transfer activity"/>
    <property type="evidence" value="ECO:0007669"/>
    <property type="project" value="TreeGrafter"/>
</dbReference>
<dbReference type="GO" id="GO:0009773">
    <property type="term" value="P:photosynthetic electron transport in photosystem I"/>
    <property type="evidence" value="ECO:0007669"/>
    <property type="project" value="InterPro"/>
</dbReference>
<reference evidence="1" key="2">
    <citation type="journal article" date="2022" name="Hortic Res">
        <title>The genome of Dioscorea zingiberensis sheds light on the biosynthesis, origin and evolution of the medicinally important diosgenin saponins.</title>
        <authorList>
            <person name="Li Y."/>
            <person name="Tan C."/>
            <person name="Li Z."/>
            <person name="Guo J."/>
            <person name="Li S."/>
            <person name="Chen X."/>
            <person name="Wang C."/>
            <person name="Dai X."/>
            <person name="Yang H."/>
            <person name="Song W."/>
            <person name="Hou L."/>
            <person name="Xu J."/>
            <person name="Tong Z."/>
            <person name="Xu A."/>
            <person name="Yuan X."/>
            <person name="Wang W."/>
            <person name="Yang Q."/>
            <person name="Chen L."/>
            <person name="Sun Z."/>
            <person name="Wang K."/>
            <person name="Pan B."/>
            <person name="Chen J."/>
            <person name="Bao Y."/>
            <person name="Liu F."/>
            <person name="Qi X."/>
            <person name="Gang D.R."/>
            <person name="Wen J."/>
            <person name="Li J."/>
        </authorList>
    </citation>
    <scope>NUCLEOTIDE SEQUENCE</scope>
    <source>
        <strain evidence="1">Dzin_1.0</strain>
    </source>
</reference>
<dbReference type="AlphaFoldDB" id="A0A9D5H6I8"/>
<gene>
    <name evidence="1" type="ORF">J5N97_026090</name>
</gene>
<dbReference type="Proteomes" id="UP001085076">
    <property type="component" value="Miscellaneous, Linkage group lg08"/>
</dbReference>
<dbReference type="PANTHER" id="PTHR35709:SF1">
    <property type="entry name" value="PROTEIN PROTON GRADIENT REGULATION 5, CHLOROPLASTIC"/>
    <property type="match status" value="1"/>
</dbReference>
<proteinExistence type="predicted"/>
<sequence length="118" mass="13617">MVVEKRDIADVSLSLPKIDPRHRYGHNLHFYFDKCSKNEVGQTFFYCQEAIRRFNSLHVLGSKPSSPFYTRFMCLARRGSTSLEVITEFCKTIGADNKQRQGLIRLAKKNAERLGFLA</sequence>
<evidence type="ECO:0000313" key="2">
    <source>
        <dbReference type="Proteomes" id="UP001085076"/>
    </source>
</evidence>
<dbReference type="GO" id="GO:0009507">
    <property type="term" value="C:chloroplast"/>
    <property type="evidence" value="ECO:0007669"/>
    <property type="project" value="TreeGrafter"/>
</dbReference>
<keyword evidence="2" id="KW-1185">Reference proteome</keyword>
<dbReference type="EMBL" id="JAGGNH010000008">
    <property type="protein sequence ID" value="KAJ0964952.1"/>
    <property type="molecule type" value="Genomic_DNA"/>
</dbReference>
<name>A0A9D5H6I8_9LILI</name>
<dbReference type="PANTHER" id="PTHR35709">
    <property type="entry name" value="PROTEIN PROTON GRADIENT REGULATION 5, CHLOROPLASTIC"/>
    <property type="match status" value="1"/>
</dbReference>
<reference evidence="1" key="1">
    <citation type="submission" date="2021-03" db="EMBL/GenBank/DDBJ databases">
        <authorList>
            <person name="Li Z."/>
            <person name="Yang C."/>
        </authorList>
    </citation>
    <scope>NUCLEOTIDE SEQUENCE</scope>
    <source>
        <strain evidence="1">Dzin_1.0</strain>
        <tissue evidence="1">Leaf</tissue>
    </source>
</reference>
<comment type="caution">
    <text evidence="1">The sequence shown here is derived from an EMBL/GenBank/DDBJ whole genome shotgun (WGS) entry which is preliminary data.</text>
</comment>
<evidence type="ECO:0000313" key="1">
    <source>
        <dbReference type="EMBL" id="KAJ0964952.1"/>
    </source>
</evidence>
<dbReference type="InterPro" id="IPR037497">
    <property type="entry name" value="PGR5"/>
</dbReference>